<sequence>MTTYPYPGTITVSLLMADPITRPFDTRAIRPAGGVPLAHLGVTQMLLPTVSQTRSVEGEVTLPLES</sequence>
<proteinExistence type="predicted"/>
<organism evidence="1">
    <name type="scientific">Amphimedon queenslandica</name>
    <name type="common">Sponge</name>
    <dbReference type="NCBI Taxonomy" id="400682"/>
    <lineage>
        <taxon>Eukaryota</taxon>
        <taxon>Metazoa</taxon>
        <taxon>Porifera</taxon>
        <taxon>Demospongiae</taxon>
        <taxon>Heteroscleromorpha</taxon>
        <taxon>Haplosclerida</taxon>
        <taxon>Niphatidae</taxon>
        <taxon>Amphimedon</taxon>
    </lineage>
</organism>
<accession>A0A1X7UDI7</accession>
<dbReference type="AlphaFoldDB" id="A0A1X7UDI7"/>
<reference evidence="1" key="1">
    <citation type="submission" date="2017-05" db="UniProtKB">
        <authorList>
            <consortium name="EnsemblMetazoa"/>
        </authorList>
    </citation>
    <scope>IDENTIFICATION</scope>
</reference>
<dbReference type="InParanoid" id="A0A1X7UDI7"/>
<name>A0A1X7UDI7_AMPQE</name>
<protein>
    <submittedName>
        <fullName evidence="1">Uncharacterized protein</fullName>
    </submittedName>
</protein>
<dbReference type="EnsemblMetazoa" id="Aqu2.1.25556_001">
    <property type="protein sequence ID" value="Aqu2.1.25556_001"/>
    <property type="gene ID" value="Aqu2.1.25556"/>
</dbReference>
<evidence type="ECO:0000313" key="1">
    <source>
        <dbReference type="EnsemblMetazoa" id="Aqu2.1.25556_001"/>
    </source>
</evidence>